<gene>
    <name evidence="2" type="ORF">NP590_10280</name>
</gene>
<dbReference type="InterPro" id="IPR012296">
    <property type="entry name" value="Nuclease_put_TT1808"/>
</dbReference>
<evidence type="ECO:0000313" key="3">
    <source>
        <dbReference type="Proteomes" id="UP001524499"/>
    </source>
</evidence>
<name>A0ABT1TGD0_9GAMM</name>
<dbReference type="Proteomes" id="UP001524499">
    <property type="component" value="Unassembled WGS sequence"/>
</dbReference>
<evidence type="ECO:0000259" key="1">
    <source>
        <dbReference type="Pfam" id="PF05685"/>
    </source>
</evidence>
<reference evidence="2 3" key="1">
    <citation type="submission" date="2022-07" db="EMBL/GenBank/DDBJ databases">
        <title>Methylomonas rivi sp. nov., Methylomonas rosea sp. nov., Methylomonas aureus sp. nov. and Methylomonas subterranea sp. nov., four novel methanotrophs isolated from a freshwater creek and the deep terrestrial subsurface.</title>
        <authorList>
            <person name="Abin C."/>
            <person name="Sankaranarayanan K."/>
            <person name="Garner C."/>
            <person name="Sindelar R."/>
            <person name="Kotary K."/>
            <person name="Garner R."/>
            <person name="Barclay S."/>
            <person name="Lawson P."/>
            <person name="Krumholz L."/>
        </authorList>
    </citation>
    <scope>NUCLEOTIDE SEQUENCE [LARGE SCALE GENOMIC DNA]</scope>
    <source>
        <strain evidence="2 3">SURF-2</strain>
    </source>
</reference>
<keyword evidence="2" id="KW-0255">Endonuclease</keyword>
<dbReference type="CDD" id="cd06260">
    <property type="entry name" value="DUF820-like"/>
    <property type="match status" value="1"/>
</dbReference>
<dbReference type="EMBL" id="JANIBJ010000016">
    <property type="protein sequence ID" value="MCQ8104490.1"/>
    <property type="molecule type" value="Genomic_DNA"/>
</dbReference>
<dbReference type="InterPro" id="IPR011335">
    <property type="entry name" value="Restrct_endonuc-II-like"/>
</dbReference>
<proteinExistence type="predicted"/>
<dbReference type="PANTHER" id="PTHR36558:SF1">
    <property type="entry name" value="RESTRICTION ENDONUCLEASE DOMAIN-CONTAINING PROTEIN-RELATED"/>
    <property type="match status" value="1"/>
</dbReference>
<evidence type="ECO:0000313" key="2">
    <source>
        <dbReference type="EMBL" id="MCQ8104490.1"/>
    </source>
</evidence>
<feature type="domain" description="Putative restriction endonuclease" evidence="1">
    <location>
        <begin position="14"/>
        <end position="185"/>
    </location>
</feature>
<dbReference type="PANTHER" id="PTHR36558">
    <property type="entry name" value="GLR1098 PROTEIN"/>
    <property type="match status" value="1"/>
</dbReference>
<dbReference type="Pfam" id="PF05685">
    <property type="entry name" value="Uma2"/>
    <property type="match status" value="1"/>
</dbReference>
<dbReference type="SUPFAM" id="SSF52980">
    <property type="entry name" value="Restriction endonuclease-like"/>
    <property type="match status" value="1"/>
</dbReference>
<keyword evidence="2" id="KW-0540">Nuclease</keyword>
<accession>A0ABT1TGD0</accession>
<keyword evidence="3" id="KW-1185">Reference proteome</keyword>
<dbReference type="RefSeq" id="WP_256602285.1">
    <property type="nucleotide sequence ID" value="NZ_JANIBJ010000016.1"/>
</dbReference>
<keyword evidence="2" id="KW-0378">Hydrolase</keyword>
<sequence length="198" mass="22554">MAFALEKDKHYTYKDYLSWPDDVRCEIIDGVVYMMSPAPLLVHQEVAGEIFRQTANALHGKTCRALVAPLDVRLPRHDETDEETDEVVQPDVMVVCDPGKLDRRGVRGAPDWVVEVLSPSTAGRDHIQKHRLYERHGVREYWLVHPGDRLLTVYRLLDGEFGKPDIFELQGITPVEALPGLEIDWQAVLPYLPSDDLT</sequence>
<comment type="caution">
    <text evidence="2">The sequence shown here is derived from an EMBL/GenBank/DDBJ whole genome shotgun (WGS) entry which is preliminary data.</text>
</comment>
<dbReference type="Gene3D" id="3.90.1570.10">
    <property type="entry name" value="tt1808, chain A"/>
    <property type="match status" value="1"/>
</dbReference>
<dbReference type="InterPro" id="IPR008538">
    <property type="entry name" value="Uma2"/>
</dbReference>
<protein>
    <submittedName>
        <fullName evidence="2">Uma2 family endonuclease</fullName>
    </submittedName>
</protein>
<organism evidence="2 3">
    <name type="scientific">Methylomonas subterranea</name>
    <dbReference type="NCBI Taxonomy" id="2952225"/>
    <lineage>
        <taxon>Bacteria</taxon>
        <taxon>Pseudomonadati</taxon>
        <taxon>Pseudomonadota</taxon>
        <taxon>Gammaproteobacteria</taxon>
        <taxon>Methylococcales</taxon>
        <taxon>Methylococcaceae</taxon>
        <taxon>Methylomonas</taxon>
    </lineage>
</organism>
<dbReference type="GO" id="GO:0004519">
    <property type="term" value="F:endonuclease activity"/>
    <property type="evidence" value="ECO:0007669"/>
    <property type="project" value="UniProtKB-KW"/>
</dbReference>